<evidence type="ECO:0000256" key="1">
    <source>
        <dbReference type="SAM" id="SignalP"/>
    </source>
</evidence>
<proteinExistence type="predicted"/>
<dbReference type="OrthoDB" id="1431564at2"/>
<protein>
    <recommendedName>
        <fullName evidence="4">Tetratricopeptide repeat-containing protein</fullName>
    </recommendedName>
</protein>
<name>A0A238VJ26_9FLAO</name>
<reference evidence="3" key="1">
    <citation type="submission" date="2017-06" db="EMBL/GenBank/DDBJ databases">
        <authorList>
            <person name="Varghese N."/>
            <person name="Submissions S."/>
        </authorList>
    </citation>
    <scope>NUCLEOTIDE SEQUENCE [LARGE SCALE GENOMIC DNA]</scope>
    <source>
        <strain evidence="3">DSM 27993</strain>
    </source>
</reference>
<evidence type="ECO:0000313" key="3">
    <source>
        <dbReference type="Proteomes" id="UP000198412"/>
    </source>
</evidence>
<dbReference type="Gene3D" id="1.25.40.10">
    <property type="entry name" value="Tetratricopeptide repeat domain"/>
    <property type="match status" value="1"/>
</dbReference>
<evidence type="ECO:0008006" key="4">
    <source>
        <dbReference type="Google" id="ProtNLM"/>
    </source>
</evidence>
<feature type="chain" id="PRO_5012218357" description="Tetratricopeptide repeat-containing protein" evidence="1">
    <location>
        <begin position="19"/>
        <end position="228"/>
    </location>
</feature>
<accession>A0A238VJ26</accession>
<organism evidence="2 3">
    <name type="scientific">Lutibacter flavus</name>
    <dbReference type="NCBI Taxonomy" id="691689"/>
    <lineage>
        <taxon>Bacteria</taxon>
        <taxon>Pseudomonadati</taxon>
        <taxon>Bacteroidota</taxon>
        <taxon>Flavobacteriia</taxon>
        <taxon>Flavobacteriales</taxon>
        <taxon>Flavobacteriaceae</taxon>
        <taxon>Lutibacter</taxon>
    </lineage>
</organism>
<feature type="signal peptide" evidence="1">
    <location>
        <begin position="1"/>
        <end position="18"/>
    </location>
</feature>
<dbReference type="Proteomes" id="UP000198412">
    <property type="component" value="Unassembled WGS sequence"/>
</dbReference>
<dbReference type="InterPro" id="IPR011990">
    <property type="entry name" value="TPR-like_helical_dom_sf"/>
</dbReference>
<gene>
    <name evidence="2" type="ORF">SAMN04488111_0494</name>
</gene>
<dbReference type="EMBL" id="FZNX01000001">
    <property type="protein sequence ID" value="SNR33713.1"/>
    <property type="molecule type" value="Genomic_DNA"/>
</dbReference>
<dbReference type="AlphaFoldDB" id="A0A238VJ26"/>
<evidence type="ECO:0000313" key="2">
    <source>
        <dbReference type="EMBL" id="SNR33713.1"/>
    </source>
</evidence>
<keyword evidence="3" id="KW-1185">Reference proteome</keyword>
<sequence length="228" mass="25607">MKNLVYIFTFIIATSAIAQSVNNLDLEKQKLKQALTYSDKVVAASAMYSIIAMEGERSTYKDSLAYLYFNDAKYVSCFLVTNDILKSKPDNLELLEMQSISLESMGAIAKAIENYQSLLSKTNNNYHAFKLAGLQLSLNKFDDAYQSIKKADQLPDDGTAKVTYQVNKNYNQNVDLKAAIAYLNGIIELNLEKKAEAKLSFMRAVNLFPDFVLAKSKITTIENSEKKE</sequence>
<dbReference type="SUPFAM" id="SSF48452">
    <property type="entry name" value="TPR-like"/>
    <property type="match status" value="1"/>
</dbReference>
<keyword evidence="1" id="KW-0732">Signal</keyword>
<dbReference type="RefSeq" id="WP_089376833.1">
    <property type="nucleotide sequence ID" value="NZ_FZNX01000001.1"/>
</dbReference>